<dbReference type="STRING" id="413882.AAW51_3587"/>
<dbReference type="GO" id="GO:0070069">
    <property type="term" value="C:cytochrome complex"/>
    <property type="evidence" value="ECO:0007669"/>
    <property type="project" value="TreeGrafter"/>
</dbReference>
<evidence type="ECO:0000256" key="5">
    <source>
        <dbReference type="ARBA" id="ARBA00022989"/>
    </source>
</evidence>
<dbReference type="PANTHER" id="PTHR43141:SF4">
    <property type="entry name" value="CYTOCHROME BD2 SUBUNIT II"/>
    <property type="match status" value="1"/>
</dbReference>
<evidence type="ECO:0000313" key="8">
    <source>
        <dbReference type="EMBL" id="AKJ30278.1"/>
    </source>
</evidence>
<evidence type="ECO:0000256" key="4">
    <source>
        <dbReference type="ARBA" id="ARBA00022692"/>
    </source>
</evidence>
<gene>
    <name evidence="8" type="primary">cydB</name>
    <name evidence="8" type="ORF">AAW51_3587</name>
</gene>
<evidence type="ECO:0000313" key="9">
    <source>
        <dbReference type="Proteomes" id="UP000035352"/>
    </source>
</evidence>
<keyword evidence="6 7" id="KW-0472">Membrane</keyword>
<keyword evidence="5 7" id="KW-1133">Transmembrane helix</keyword>
<sequence>MLLDLVPLWAAIMALAVFMYVLLDGFDLGVGMLFALRHDEHERDLMVASVAPIWDFNETWLILGVGGLLAVFPLAFAIVMPALYFPILLMLLGLLFRGVAFEFREVAGPRRALWDRGFFCGSLVATYAQGVVLGNFIQGFPVSGRQFAGSSWDWISPFALLTGLGLVAGYALQGATWLVMKTEGELQQWAKQMARRCLWGVLAFIAMISVWTPLAEPRIAARWFSLPNVFYFAPVPLLTVVLAWQLERGLRRGWDVVPFLCSMGLFFLAFTGLVISLWPYVAPPSITLWDAAAAPKSQAFMLIGTMFLLPVILLYVFWSYWVFRGKVKGHHGHHGV</sequence>
<dbReference type="Proteomes" id="UP000035352">
    <property type="component" value="Chromosome"/>
</dbReference>
<comment type="similarity">
    <text evidence="2">Belongs to the cytochrome ubiquinol oxidase subunit 2 family.</text>
</comment>
<dbReference type="PATRIC" id="fig|413882.6.peg.3746"/>
<feature type="transmembrane region" description="Helical" evidence="7">
    <location>
        <begin position="113"/>
        <end position="134"/>
    </location>
</feature>
<reference evidence="8 9" key="1">
    <citation type="submission" date="2015-05" db="EMBL/GenBank/DDBJ databases">
        <authorList>
            <person name="Tang B."/>
            <person name="Yu Y."/>
        </authorList>
    </citation>
    <scope>NUCLEOTIDE SEQUENCE [LARGE SCALE GENOMIC DNA]</scope>
    <source>
        <strain evidence="8 9">DSM 7029</strain>
    </source>
</reference>
<dbReference type="AlphaFoldDB" id="A0A0G3BQP9"/>
<dbReference type="Pfam" id="PF02322">
    <property type="entry name" value="Cyt_bd_oxida_II"/>
    <property type="match status" value="1"/>
</dbReference>
<keyword evidence="4 7" id="KW-0812">Transmembrane</keyword>
<keyword evidence="3" id="KW-1003">Cell membrane</keyword>
<feature type="transmembrane region" description="Helical" evidence="7">
    <location>
        <begin position="154"/>
        <end position="172"/>
    </location>
</feature>
<dbReference type="GO" id="GO:0019646">
    <property type="term" value="P:aerobic electron transport chain"/>
    <property type="evidence" value="ECO:0007669"/>
    <property type="project" value="TreeGrafter"/>
</dbReference>
<dbReference type="NCBIfam" id="TIGR00203">
    <property type="entry name" value="cydB"/>
    <property type="match status" value="1"/>
</dbReference>
<dbReference type="PANTHER" id="PTHR43141">
    <property type="entry name" value="CYTOCHROME BD2 SUBUNIT II"/>
    <property type="match status" value="1"/>
</dbReference>
<dbReference type="KEGG" id="pbh:AAW51_3587"/>
<dbReference type="GO" id="GO:0009055">
    <property type="term" value="F:electron transfer activity"/>
    <property type="evidence" value="ECO:0007669"/>
    <property type="project" value="TreeGrafter"/>
</dbReference>
<keyword evidence="9" id="KW-1185">Reference proteome</keyword>
<evidence type="ECO:0000256" key="1">
    <source>
        <dbReference type="ARBA" id="ARBA00004651"/>
    </source>
</evidence>
<organism evidence="8 9">
    <name type="scientific">Caldimonas brevitalea</name>
    <dbReference type="NCBI Taxonomy" id="413882"/>
    <lineage>
        <taxon>Bacteria</taxon>
        <taxon>Pseudomonadati</taxon>
        <taxon>Pseudomonadota</taxon>
        <taxon>Betaproteobacteria</taxon>
        <taxon>Burkholderiales</taxon>
        <taxon>Sphaerotilaceae</taxon>
        <taxon>Caldimonas</taxon>
    </lineage>
</organism>
<dbReference type="EMBL" id="CP011371">
    <property type="protein sequence ID" value="AKJ30278.1"/>
    <property type="molecule type" value="Genomic_DNA"/>
</dbReference>
<feature type="transmembrane region" description="Helical" evidence="7">
    <location>
        <begin position="82"/>
        <end position="101"/>
    </location>
</feature>
<dbReference type="RefSeq" id="WP_047195681.1">
    <property type="nucleotide sequence ID" value="NZ_CP011371.1"/>
</dbReference>
<protein>
    <submittedName>
        <fullName evidence="8">Cytochrome d ubiquinol oxidase subunit II</fullName>
    </submittedName>
</protein>
<accession>A0A0G3BQP9</accession>
<feature type="transmembrane region" description="Helical" evidence="7">
    <location>
        <begin position="223"/>
        <end position="244"/>
    </location>
</feature>
<feature type="transmembrane region" description="Helical" evidence="7">
    <location>
        <begin position="6"/>
        <end position="36"/>
    </location>
</feature>
<evidence type="ECO:0000256" key="6">
    <source>
        <dbReference type="ARBA" id="ARBA00023136"/>
    </source>
</evidence>
<feature type="transmembrane region" description="Helical" evidence="7">
    <location>
        <begin position="193"/>
        <end position="211"/>
    </location>
</feature>
<comment type="subcellular location">
    <subcellularLocation>
        <location evidence="1">Cell membrane</location>
        <topology evidence="1">Multi-pass membrane protein</topology>
    </subcellularLocation>
</comment>
<dbReference type="GO" id="GO:0005886">
    <property type="term" value="C:plasma membrane"/>
    <property type="evidence" value="ECO:0007669"/>
    <property type="project" value="UniProtKB-SubCell"/>
</dbReference>
<feature type="transmembrane region" description="Helical" evidence="7">
    <location>
        <begin position="256"/>
        <end position="280"/>
    </location>
</feature>
<proteinExistence type="inferred from homology"/>
<dbReference type="GO" id="GO:0016682">
    <property type="term" value="F:oxidoreductase activity, acting on diphenols and related substances as donors, oxygen as acceptor"/>
    <property type="evidence" value="ECO:0007669"/>
    <property type="project" value="TreeGrafter"/>
</dbReference>
<name>A0A0G3BQP9_9BURK</name>
<evidence type="ECO:0000256" key="3">
    <source>
        <dbReference type="ARBA" id="ARBA00022475"/>
    </source>
</evidence>
<evidence type="ECO:0000256" key="7">
    <source>
        <dbReference type="SAM" id="Phobius"/>
    </source>
</evidence>
<evidence type="ECO:0000256" key="2">
    <source>
        <dbReference type="ARBA" id="ARBA00007543"/>
    </source>
</evidence>
<dbReference type="InterPro" id="IPR003317">
    <property type="entry name" value="Cyt-d_oxidase_su2"/>
</dbReference>
<feature type="transmembrane region" description="Helical" evidence="7">
    <location>
        <begin position="300"/>
        <end position="323"/>
    </location>
</feature>